<keyword evidence="3" id="KW-1185">Reference proteome</keyword>
<name>A0A2P6QUI4_ROSCH</name>
<dbReference type="Gramene" id="PRQ37842">
    <property type="protein sequence ID" value="PRQ37842"/>
    <property type="gene ID" value="RchiOBHm_Chr4g0407171"/>
</dbReference>
<sequence length="211" mass="23112">MLRTALAQSPSLPDFSDLRARILAFDAQQQPSPSDSATATALLNQGPIQAPQPRRRDNRSRPPQFGGRPFGNYRYKRGGSRHQFVPSQQHGSPQYASYPFPPPNRAARSPWATGLLGPSPHWCPNCHTDQHGLPQCPHRFSGPSSAPPFAGSHSLGDLNWYPDTGATHHMTAMPLNNSQPYGGPHNVYMGNGDSMPVLETIHLLHQSISIE</sequence>
<comment type="caution">
    <text evidence="2">The sequence shown here is derived from an EMBL/GenBank/DDBJ whole genome shotgun (WGS) entry which is preliminary data.</text>
</comment>
<dbReference type="Proteomes" id="UP000238479">
    <property type="component" value="Chromosome 4"/>
</dbReference>
<reference evidence="2 3" key="1">
    <citation type="journal article" date="2018" name="Nat. Genet.">
        <title>The Rosa genome provides new insights in the design of modern roses.</title>
        <authorList>
            <person name="Bendahmane M."/>
        </authorList>
    </citation>
    <scope>NUCLEOTIDE SEQUENCE [LARGE SCALE GENOMIC DNA]</scope>
    <source>
        <strain evidence="3">cv. Old Blush</strain>
    </source>
</reference>
<feature type="compositionally biased region" description="Polar residues" evidence="1">
    <location>
        <begin position="27"/>
        <end position="47"/>
    </location>
</feature>
<gene>
    <name evidence="2" type="ORF">RchiOBHm_Chr4g0407171</name>
</gene>
<dbReference type="PANTHER" id="PTHR47481:SF10">
    <property type="entry name" value="COPIA-LIKE POLYPROTEIN_RETROTRANSPOSON"/>
    <property type="match status" value="1"/>
</dbReference>
<organism evidence="2 3">
    <name type="scientific">Rosa chinensis</name>
    <name type="common">China rose</name>
    <dbReference type="NCBI Taxonomy" id="74649"/>
    <lineage>
        <taxon>Eukaryota</taxon>
        <taxon>Viridiplantae</taxon>
        <taxon>Streptophyta</taxon>
        <taxon>Embryophyta</taxon>
        <taxon>Tracheophyta</taxon>
        <taxon>Spermatophyta</taxon>
        <taxon>Magnoliopsida</taxon>
        <taxon>eudicotyledons</taxon>
        <taxon>Gunneridae</taxon>
        <taxon>Pentapetalae</taxon>
        <taxon>rosids</taxon>
        <taxon>fabids</taxon>
        <taxon>Rosales</taxon>
        <taxon>Rosaceae</taxon>
        <taxon>Rosoideae</taxon>
        <taxon>Rosoideae incertae sedis</taxon>
        <taxon>Rosa</taxon>
    </lineage>
</organism>
<dbReference type="PANTHER" id="PTHR47481">
    <property type="match status" value="1"/>
</dbReference>
<evidence type="ECO:0000313" key="3">
    <source>
        <dbReference type="Proteomes" id="UP000238479"/>
    </source>
</evidence>
<protein>
    <submittedName>
        <fullName evidence="2">Uncharacterized protein</fullName>
    </submittedName>
</protein>
<feature type="compositionally biased region" description="Polar residues" evidence="1">
    <location>
        <begin position="85"/>
        <end position="95"/>
    </location>
</feature>
<accession>A0A2P6QUI4</accession>
<evidence type="ECO:0000256" key="1">
    <source>
        <dbReference type="SAM" id="MobiDB-lite"/>
    </source>
</evidence>
<proteinExistence type="predicted"/>
<dbReference type="EMBL" id="PDCK01000042">
    <property type="protein sequence ID" value="PRQ37842.1"/>
    <property type="molecule type" value="Genomic_DNA"/>
</dbReference>
<feature type="region of interest" description="Disordered" evidence="1">
    <location>
        <begin position="26"/>
        <end position="103"/>
    </location>
</feature>
<evidence type="ECO:0000313" key="2">
    <source>
        <dbReference type="EMBL" id="PRQ37842.1"/>
    </source>
</evidence>
<dbReference type="AlphaFoldDB" id="A0A2P6QUI4"/>